<reference evidence="3" key="2">
    <citation type="submission" date="2012-11" db="EMBL/GenBank/DDBJ databases">
        <authorList>
            <person name="Kuo A."/>
            <person name="Curtis B.A."/>
            <person name="Tanifuji G."/>
            <person name="Burki F."/>
            <person name="Gruber A."/>
            <person name="Irimia M."/>
            <person name="Maruyama S."/>
            <person name="Arias M.C."/>
            <person name="Ball S.G."/>
            <person name="Gile G.H."/>
            <person name="Hirakawa Y."/>
            <person name="Hopkins J.F."/>
            <person name="Rensing S.A."/>
            <person name="Schmutz J."/>
            <person name="Symeonidi A."/>
            <person name="Elias M."/>
            <person name="Eveleigh R.J."/>
            <person name="Herman E.K."/>
            <person name="Klute M.J."/>
            <person name="Nakayama T."/>
            <person name="Obornik M."/>
            <person name="Reyes-Prieto A."/>
            <person name="Armbrust E.V."/>
            <person name="Aves S.J."/>
            <person name="Beiko R.G."/>
            <person name="Coutinho P."/>
            <person name="Dacks J.B."/>
            <person name="Durnford D.G."/>
            <person name="Fast N.M."/>
            <person name="Green B.R."/>
            <person name="Grisdale C."/>
            <person name="Hempe F."/>
            <person name="Henrissat B."/>
            <person name="Hoppner M.P."/>
            <person name="Ishida K.-I."/>
            <person name="Kim E."/>
            <person name="Koreny L."/>
            <person name="Kroth P.G."/>
            <person name="Liu Y."/>
            <person name="Malik S.-B."/>
            <person name="Maier U.G."/>
            <person name="McRose D."/>
            <person name="Mock T."/>
            <person name="Neilson J.A."/>
            <person name="Onodera N.T."/>
            <person name="Poole A.M."/>
            <person name="Pritham E.J."/>
            <person name="Richards T.A."/>
            <person name="Rocap G."/>
            <person name="Roy S.W."/>
            <person name="Sarai C."/>
            <person name="Schaack S."/>
            <person name="Shirato S."/>
            <person name="Slamovits C.H."/>
            <person name="Spencer D.F."/>
            <person name="Suzuki S."/>
            <person name="Worden A.Z."/>
            <person name="Zauner S."/>
            <person name="Barry K."/>
            <person name="Bell C."/>
            <person name="Bharti A.K."/>
            <person name="Crow J.A."/>
            <person name="Grimwood J."/>
            <person name="Kramer R."/>
            <person name="Lindquist E."/>
            <person name="Lucas S."/>
            <person name="Salamov A."/>
            <person name="McFadden G.I."/>
            <person name="Lane C.E."/>
            <person name="Keeling P.J."/>
            <person name="Gray M.W."/>
            <person name="Grigoriev I.V."/>
            <person name="Archibald J.M."/>
        </authorList>
    </citation>
    <scope>NUCLEOTIDE SEQUENCE</scope>
    <source>
        <strain evidence="3">CCMP2712</strain>
    </source>
</reference>
<proteinExistence type="predicted"/>
<dbReference type="HOGENOM" id="CLU_1477771_0_0_1"/>
<dbReference type="STRING" id="905079.L1JAK2"/>
<dbReference type="KEGG" id="gtt:GUITHDRAFT_139215"/>
<gene>
    <name evidence="1" type="ORF">GUITHDRAFT_139215</name>
</gene>
<name>L1JAK2_GUITC</name>
<accession>L1JAK2</accession>
<dbReference type="OrthoDB" id="5875367at2759"/>
<evidence type="ECO:0008006" key="4">
    <source>
        <dbReference type="Google" id="ProtNLM"/>
    </source>
</evidence>
<evidence type="ECO:0000313" key="1">
    <source>
        <dbReference type="EMBL" id="EKX45322.1"/>
    </source>
</evidence>
<reference evidence="2" key="3">
    <citation type="submission" date="2015-06" db="UniProtKB">
        <authorList>
            <consortium name="EnsemblProtists"/>
        </authorList>
    </citation>
    <scope>IDENTIFICATION</scope>
</reference>
<evidence type="ECO:0000313" key="2">
    <source>
        <dbReference type="EnsemblProtists" id="EKX45322"/>
    </source>
</evidence>
<evidence type="ECO:0000313" key="3">
    <source>
        <dbReference type="Proteomes" id="UP000011087"/>
    </source>
</evidence>
<sequence length="183" mass="20737">MADGTEAQERLKKLCELWEKVADIAGNPTVDFFSKNLWETVPEIWREELLSMDDEELRLLHGLKLRSKERGGSDGSSVGEQPFHDFVRTASELCVDRAYDWHMEVENIHEPSERVCVGSQDMRDVVFVDKKWHKGMNEKKREEIRGMRDIVVVLANAHGISLAVDVGAGKGYLSHCLGVSGLR</sequence>
<organism evidence="1">
    <name type="scientific">Guillardia theta (strain CCMP2712)</name>
    <name type="common">Cryptophyte</name>
    <dbReference type="NCBI Taxonomy" id="905079"/>
    <lineage>
        <taxon>Eukaryota</taxon>
        <taxon>Cryptophyceae</taxon>
        <taxon>Pyrenomonadales</taxon>
        <taxon>Geminigeraceae</taxon>
        <taxon>Guillardia</taxon>
    </lineage>
</organism>
<dbReference type="EMBL" id="JH993000">
    <property type="protein sequence ID" value="EKX45322.1"/>
    <property type="molecule type" value="Genomic_DNA"/>
</dbReference>
<dbReference type="GeneID" id="17301867"/>
<keyword evidence="3" id="KW-1185">Reference proteome</keyword>
<dbReference type="PaxDb" id="55529-EKX45322"/>
<dbReference type="InterPro" id="IPR052220">
    <property type="entry name" value="METTL25"/>
</dbReference>
<protein>
    <recommendedName>
        <fullName evidence="4">Methyltransferase domain-containing protein</fullName>
    </recommendedName>
</protein>
<dbReference type="AlphaFoldDB" id="L1JAK2"/>
<dbReference type="PANTHER" id="PTHR12496">
    <property type="entry name" value="CGI-41 METHYLTRANSFERASE"/>
    <property type="match status" value="1"/>
</dbReference>
<reference evidence="1 3" key="1">
    <citation type="journal article" date="2012" name="Nature">
        <title>Algal genomes reveal evolutionary mosaicism and the fate of nucleomorphs.</title>
        <authorList>
            <consortium name="DOE Joint Genome Institute"/>
            <person name="Curtis B.A."/>
            <person name="Tanifuji G."/>
            <person name="Burki F."/>
            <person name="Gruber A."/>
            <person name="Irimia M."/>
            <person name="Maruyama S."/>
            <person name="Arias M.C."/>
            <person name="Ball S.G."/>
            <person name="Gile G.H."/>
            <person name="Hirakawa Y."/>
            <person name="Hopkins J.F."/>
            <person name="Kuo A."/>
            <person name="Rensing S.A."/>
            <person name="Schmutz J."/>
            <person name="Symeonidi A."/>
            <person name="Elias M."/>
            <person name="Eveleigh R.J."/>
            <person name="Herman E.K."/>
            <person name="Klute M.J."/>
            <person name="Nakayama T."/>
            <person name="Obornik M."/>
            <person name="Reyes-Prieto A."/>
            <person name="Armbrust E.V."/>
            <person name="Aves S.J."/>
            <person name="Beiko R.G."/>
            <person name="Coutinho P."/>
            <person name="Dacks J.B."/>
            <person name="Durnford D.G."/>
            <person name="Fast N.M."/>
            <person name="Green B.R."/>
            <person name="Grisdale C.J."/>
            <person name="Hempel F."/>
            <person name="Henrissat B."/>
            <person name="Hoppner M.P."/>
            <person name="Ishida K."/>
            <person name="Kim E."/>
            <person name="Koreny L."/>
            <person name="Kroth P.G."/>
            <person name="Liu Y."/>
            <person name="Malik S.B."/>
            <person name="Maier U.G."/>
            <person name="McRose D."/>
            <person name="Mock T."/>
            <person name="Neilson J.A."/>
            <person name="Onodera N.T."/>
            <person name="Poole A.M."/>
            <person name="Pritham E.J."/>
            <person name="Richards T.A."/>
            <person name="Rocap G."/>
            <person name="Roy S.W."/>
            <person name="Sarai C."/>
            <person name="Schaack S."/>
            <person name="Shirato S."/>
            <person name="Slamovits C.H."/>
            <person name="Spencer D.F."/>
            <person name="Suzuki S."/>
            <person name="Worden A.Z."/>
            <person name="Zauner S."/>
            <person name="Barry K."/>
            <person name="Bell C."/>
            <person name="Bharti A.K."/>
            <person name="Crow J.A."/>
            <person name="Grimwood J."/>
            <person name="Kramer R."/>
            <person name="Lindquist E."/>
            <person name="Lucas S."/>
            <person name="Salamov A."/>
            <person name="McFadden G.I."/>
            <person name="Lane C.E."/>
            <person name="Keeling P.J."/>
            <person name="Gray M.W."/>
            <person name="Grigoriev I.V."/>
            <person name="Archibald J.M."/>
        </authorList>
    </citation>
    <scope>NUCLEOTIDE SEQUENCE</scope>
    <source>
        <strain evidence="1 3">CCMP2712</strain>
    </source>
</reference>
<dbReference type="PANTHER" id="PTHR12496:SF9">
    <property type="entry name" value="METHYLTRANSFERASE-LIKE PROTEIN 25-RELATED"/>
    <property type="match status" value="1"/>
</dbReference>
<dbReference type="EnsemblProtists" id="EKX45322">
    <property type="protein sequence ID" value="EKX45322"/>
    <property type="gene ID" value="GUITHDRAFT_139215"/>
</dbReference>
<dbReference type="Proteomes" id="UP000011087">
    <property type="component" value="Unassembled WGS sequence"/>
</dbReference>
<dbReference type="RefSeq" id="XP_005832302.1">
    <property type="nucleotide sequence ID" value="XM_005832245.1"/>
</dbReference>